<dbReference type="EMBL" id="CP053435">
    <property type="protein sequence ID" value="QJW90128.1"/>
    <property type="molecule type" value="Genomic_DNA"/>
</dbReference>
<proteinExistence type="predicted"/>
<name>A0A6M5Y6U7_9BACT</name>
<evidence type="ECO:0000313" key="3">
    <source>
        <dbReference type="Proteomes" id="UP000502756"/>
    </source>
</evidence>
<evidence type="ECO:0000313" key="2">
    <source>
        <dbReference type="EMBL" id="QJW90128.1"/>
    </source>
</evidence>
<reference evidence="2 3" key="1">
    <citation type="submission" date="2020-05" db="EMBL/GenBank/DDBJ databases">
        <title>Genome sequencing of Spirosoma sp. TS118.</title>
        <authorList>
            <person name="Lee J.-H."/>
            <person name="Jeong S."/>
            <person name="Zhao L."/>
            <person name="Jung J.-H."/>
            <person name="Kim M.-K."/>
            <person name="Lim S."/>
        </authorList>
    </citation>
    <scope>NUCLEOTIDE SEQUENCE [LARGE SCALE GENOMIC DNA]</scope>
    <source>
        <strain evidence="2 3">TS118</strain>
    </source>
</reference>
<dbReference type="Proteomes" id="UP000502756">
    <property type="component" value="Chromosome"/>
</dbReference>
<protein>
    <submittedName>
        <fullName evidence="2">VOC family protein</fullName>
    </submittedName>
</protein>
<organism evidence="2 3">
    <name type="scientific">Spirosoma taeanense</name>
    <dbReference type="NCBI Taxonomy" id="2735870"/>
    <lineage>
        <taxon>Bacteria</taxon>
        <taxon>Pseudomonadati</taxon>
        <taxon>Bacteroidota</taxon>
        <taxon>Cytophagia</taxon>
        <taxon>Cytophagales</taxon>
        <taxon>Cytophagaceae</taxon>
        <taxon>Spirosoma</taxon>
    </lineage>
</organism>
<dbReference type="PROSITE" id="PS51819">
    <property type="entry name" value="VOC"/>
    <property type="match status" value="1"/>
</dbReference>
<dbReference type="SUPFAM" id="SSF54593">
    <property type="entry name" value="Glyoxalase/Bleomycin resistance protein/Dihydroxybiphenyl dioxygenase"/>
    <property type="match status" value="1"/>
</dbReference>
<dbReference type="RefSeq" id="WP_171739973.1">
    <property type="nucleotide sequence ID" value="NZ_CP053435.1"/>
</dbReference>
<dbReference type="AlphaFoldDB" id="A0A6M5Y6U7"/>
<sequence>MEEKPFLGLRTVIYAAPALAETKRWYAQALDLDPYFDESFYVGFNVGGYELGLDPNAQVADGSTLTYWGVRDVEAAQQRLLQLGATLHAPVQDVGGGIKTAAVNDPFGNVIGIIENPYFSL</sequence>
<accession>A0A6M5Y6U7</accession>
<gene>
    <name evidence="2" type="ORF">HNV11_12445</name>
</gene>
<keyword evidence="3" id="KW-1185">Reference proteome</keyword>
<dbReference type="InterPro" id="IPR029068">
    <property type="entry name" value="Glyas_Bleomycin-R_OHBP_Dase"/>
</dbReference>
<evidence type="ECO:0000259" key="1">
    <source>
        <dbReference type="PROSITE" id="PS51819"/>
    </source>
</evidence>
<dbReference type="Gene3D" id="3.10.180.10">
    <property type="entry name" value="2,3-Dihydroxybiphenyl 1,2-Dioxygenase, domain 1"/>
    <property type="match status" value="1"/>
</dbReference>
<dbReference type="InterPro" id="IPR004360">
    <property type="entry name" value="Glyas_Fos-R_dOase_dom"/>
</dbReference>
<dbReference type="Pfam" id="PF00903">
    <property type="entry name" value="Glyoxalase"/>
    <property type="match status" value="1"/>
</dbReference>
<dbReference type="InterPro" id="IPR037523">
    <property type="entry name" value="VOC_core"/>
</dbReference>
<dbReference type="KEGG" id="stae:HNV11_12445"/>
<feature type="domain" description="VOC" evidence="1">
    <location>
        <begin position="8"/>
        <end position="116"/>
    </location>
</feature>